<keyword evidence="1" id="KW-0472">Membrane</keyword>
<name>A0AAE3A1H8_9FIRM</name>
<dbReference type="Proteomes" id="UP001197795">
    <property type="component" value="Unassembled WGS sequence"/>
</dbReference>
<feature type="transmembrane region" description="Helical" evidence="1">
    <location>
        <begin position="6"/>
        <end position="21"/>
    </location>
</feature>
<evidence type="ECO:0000256" key="1">
    <source>
        <dbReference type="SAM" id="Phobius"/>
    </source>
</evidence>
<dbReference type="Pfam" id="PF19484">
    <property type="entry name" value="DUF6020"/>
    <property type="match status" value="1"/>
</dbReference>
<keyword evidence="1" id="KW-1133">Transmembrane helix</keyword>
<reference evidence="2 3" key="1">
    <citation type="submission" date="2021-10" db="EMBL/GenBank/DDBJ databases">
        <title>Anaerobic single-cell dispensing facilitates the cultivation of human gut bacteria.</title>
        <authorList>
            <person name="Afrizal A."/>
        </authorList>
    </citation>
    <scope>NUCLEOTIDE SEQUENCE [LARGE SCALE GENOMIC DNA]</scope>
    <source>
        <strain evidence="2 3">CLA-AA-H273</strain>
    </source>
</reference>
<keyword evidence="3" id="KW-1185">Reference proteome</keyword>
<dbReference type="AlphaFoldDB" id="A0AAE3A1H8"/>
<comment type="caution">
    <text evidence="2">The sequence shown here is derived from an EMBL/GenBank/DDBJ whole genome shotgun (WGS) entry which is preliminary data.</text>
</comment>
<keyword evidence="1" id="KW-0812">Transmembrane</keyword>
<evidence type="ECO:0000313" key="2">
    <source>
        <dbReference type="EMBL" id="MCC2118360.1"/>
    </source>
</evidence>
<protein>
    <submittedName>
        <fullName evidence="2">DUF6020 family protein</fullName>
    </submittedName>
</protein>
<gene>
    <name evidence="2" type="ORF">LKD75_01925</name>
</gene>
<dbReference type="EMBL" id="JAJEPV010000003">
    <property type="protein sequence ID" value="MCC2118360.1"/>
    <property type="molecule type" value="Genomic_DNA"/>
</dbReference>
<dbReference type="InterPro" id="IPR046062">
    <property type="entry name" value="DUF6020"/>
</dbReference>
<proteinExistence type="predicted"/>
<evidence type="ECO:0000313" key="3">
    <source>
        <dbReference type="Proteomes" id="UP001197795"/>
    </source>
</evidence>
<accession>A0AAE3A1H8</accession>
<feature type="transmembrane region" description="Helical" evidence="1">
    <location>
        <begin position="28"/>
        <end position="46"/>
    </location>
</feature>
<sequence>MLYNAGFHGYLLLGYVVYLLGSKKGKRILLIVPTLLVFAVCILSPVNGELRYMLPVMIMLPLNLTWCAYQERESVAEKEEK</sequence>
<organism evidence="2 3">
    <name type="scientific">Waltera acetigignens</name>
    <dbReference type="NCBI Taxonomy" id="2981769"/>
    <lineage>
        <taxon>Bacteria</taxon>
        <taxon>Bacillati</taxon>
        <taxon>Bacillota</taxon>
        <taxon>Clostridia</taxon>
        <taxon>Lachnospirales</taxon>
        <taxon>Lachnospiraceae</taxon>
        <taxon>Waltera</taxon>
    </lineage>
</organism>